<dbReference type="Gene3D" id="3.40.50.12780">
    <property type="entry name" value="N-terminal domain of ligase-like"/>
    <property type="match status" value="1"/>
</dbReference>
<dbReference type="Pfam" id="PF23562">
    <property type="entry name" value="AMP-binding_C_3"/>
    <property type="match status" value="1"/>
</dbReference>
<gene>
    <name evidence="2" type="ORF">R1flu_013472</name>
</gene>
<dbReference type="PROSITE" id="PS00455">
    <property type="entry name" value="AMP_BINDING"/>
    <property type="match status" value="1"/>
</dbReference>
<comment type="caution">
    <text evidence="2">The sequence shown here is derived from an EMBL/GenBank/DDBJ whole genome shotgun (WGS) entry which is preliminary data.</text>
</comment>
<proteinExistence type="predicted"/>
<name>A0ABD1YDG1_9MARC</name>
<accession>A0ABD1YDG1</accession>
<feature type="domain" description="AMP-dependent synthetase/ligase" evidence="1">
    <location>
        <begin position="120"/>
        <end position="575"/>
    </location>
</feature>
<dbReference type="Proteomes" id="UP001605036">
    <property type="component" value="Unassembled WGS sequence"/>
</dbReference>
<dbReference type="SUPFAM" id="SSF56801">
    <property type="entry name" value="Acetyl-CoA synthetase-like"/>
    <property type="match status" value="1"/>
</dbReference>
<keyword evidence="3" id="KW-1185">Reference proteome</keyword>
<dbReference type="InterPro" id="IPR052987">
    <property type="entry name" value="Chloroplast_AMP-bd_Enzymes"/>
</dbReference>
<dbReference type="Pfam" id="PF00501">
    <property type="entry name" value="AMP-binding"/>
    <property type="match status" value="1"/>
</dbReference>
<organism evidence="2 3">
    <name type="scientific">Riccia fluitans</name>
    <dbReference type="NCBI Taxonomy" id="41844"/>
    <lineage>
        <taxon>Eukaryota</taxon>
        <taxon>Viridiplantae</taxon>
        <taxon>Streptophyta</taxon>
        <taxon>Embryophyta</taxon>
        <taxon>Marchantiophyta</taxon>
        <taxon>Marchantiopsida</taxon>
        <taxon>Marchantiidae</taxon>
        <taxon>Marchantiales</taxon>
        <taxon>Ricciaceae</taxon>
        <taxon>Riccia</taxon>
    </lineage>
</organism>
<sequence length="746" mass="81789">MFPMGAVSHGTFAQHLVPTALVAKGIEEVGSVGRKFVGAELGFPRSRKVVGRRFGASRSWRDGVTARQDKIRHYQLHTRCTLEPREYTEGVRKFAPLLEPQQGGEVIGSNEWKAVPDFWRTAAEKFGDRLALIDRHHDPPTQLTFKEAFQAILEFSEGLRVYGIKPNQKVGLISENSYRWMVADQGIMAAGAVNVVRGSRSSTEELCHIITHSDCKALVVDTPDTYNRLAPRLLSEVSLMFVVVLWPSKSENGGSSNGSTPSGPPTYTYEDLIISGRTSLQALAAANLPYDVIKPSDLATIVYTSGTSGNPKGVMLSHANLLHQIINLPAVIQPAPGERFLSLLPPWHMYERSAEYFVLSQGVCVVYTSVSHFKEDLVKYPADFFVAVPLVFDVLYSGIMKKLAQGSALRKAIAFSLISISLKYKDVKRIQEGRALSYANVDQSTAGAAFQWLVASLATLVLWPLHLLAQKLVYSKILANIRIQKVAISGGGSLSNSVDKFFEVVGITVLNGYGLTETSPVAAARVPENNVLGSVGRPIPQTEIIIVNSETAEIVPDGERGIVKIRGPQVMKGYYKNPRATENAIDEKGFFNTGDIGWIAPSRKEGASRKCGGVLVLEGRAKDTIVLSTGENIEPSQVEDIALQSKFVKQIVVVGQDQRRLGALIVPDLENPTVTSLSERELGVEIRKELNRLASDMQSSIGPFKLIDEPFTVENGLLTPTMKIKRDLVLSKYNSLISQLYQSKKN</sequence>
<dbReference type="AlphaFoldDB" id="A0ABD1YDG1"/>
<dbReference type="InterPro" id="IPR042099">
    <property type="entry name" value="ANL_N_sf"/>
</dbReference>
<dbReference type="Gene3D" id="3.40.50.980">
    <property type="match status" value="1"/>
</dbReference>
<dbReference type="InterPro" id="IPR020845">
    <property type="entry name" value="AMP-binding_CS"/>
</dbReference>
<dbReference type="Gene3D" id="3.30.300.30">
    <property type="match status" value="1"/>
</dbReference>
<evidence type="ECO:0000259" key="1">
    <source>
        <dbReference type="Pfam" id="PF00501"/>
    </source>
</evidence>
<dbReference type="EMBL" id="JBHFFA010000004">
    <property type="protein sequence ID" value="KAL2628786.1"/>
    <property type="molecule type" value="Genomic_DNA"/>
</dbReference>
<protein>
    <recommendedName>
        <fullName evidence="1">AMP-dependent synthetase/ligase domain-containing protein</fullName>
    </recommendedName>
</protein>
<evidence type="ECO:0000313" key="3">
    <source>
        <dbReference type="Proteomes" id="UP001605036"/>
    </source>
</evidence>
<dbReference type="InterPro" id="IPR000873">
    <property type="entry name" value="AMP-dep_synth/lig_dom"/>
</dbReference>
<reference evidence="2 3" key="1">
    <citation type="submission" date="2024-09" db="EMBL/GenBank/DDBJ databases">
        <title>Chromosome-scale assembly of Riccia fluitans.</title>
        <authorList>
            <person name="Paukszto L."/>
            <person name="Sawicki J."/>
            <person name="Karawczyk K."/>
            <person name="Piernik-Szablinska J."/>
            <person name="Szczecinska M."/>
            <person name="Mazdziarz M."/>
        </authorList>
    </citation>
    <scope>NUCLEOTIDE SEQUENCE [LARGE SCALE GENOMIC DNA]</scope>
    <source>
        <strain evidence="2">Rf_01</strain>
        <tissue evidence="2">Aerial parts of the thallus</tissue>
    </source>
</reference>
<dbReference type="PANTHER" id="PTHR43813:SF1">
    <property type="entry name" value="ACYL-ACTIVATING ENZYME 16, CHLOROPLASTIC-RELATED"/>
    <property type="match status" value="1"/>
</dbReference>
<dbReference type="PANTHER" id="PTHR43813">
    <property type="entry name" value="ACYL-ACTIVATING ENZYME 16, CHLOROPLASTIC-RELATED"/>
    <property type="match status" value="1"/>
</dbReference>
<evidence type="ECO:0000313" key="2">
    <source>
        <dbReference type="EMBL" id="KAL2628786.1"/>
    </source>
</evidence>
<dbReference type="Gene3D" id="2.30.38.10">
    <property type="entry name" value="Luciferase, Domain 3"/>
    <property type="match status" value="1"/>
</dbReference>
<dbReference type="InterPro" id="IPR045851">
    <property type="entry name" value="AMP-bd_C_sf"/>
</dbReference>